<dbReference type="Proteomes" id="UP001346877">
    <property type="component" value="Chromosome"/>
</dbReference>
<keyword evidence="2" id="KW-1185">Reference proteome</keyword>
<evidence type="ECO:0000313" key="1">
    <source>
        <dbReference type="EMBL" id="WUI80525.1"/>
    </source>
</evidence>
<accession>A0ABZ1PAF2</accession>
<dbReference type="EMBL" id="CP107941">
    <property type="protein sequence ID" value="WUI80525.1"/>
    <property type="molecule type" value="Genomic_DNA"/>
</dbReference>
<dbReference type="RefSeq" id="WP_328366633.1">
    <property type="nucleotide sequence ID" value="NZ_CP107941.1"/>
</dbReference>
<gene>
    <name evidence="1" type="ORF">OG375_21575</name>
</gene>
<protein>
    <submittedName>
        <fullName evidence="1">Uncharacterized protein</fullName>
    </submittedName>
</protein>
<sequence>MTAERLFNLAAEFAQATGNAERFHARAASATDDDRTAITVKAVSWEGIAAQRREALRTELREALRGTVTAMPDEELPVAIWQRRHVEIRATTLDAARVRVRYSPAQAVALGTALIAFATLTDQRGGGILGDILATFPPTTGASQEPRDEEGEPA</sequence>
<evidence type="ECO:0000313" key="2">
    <source>
        <dbReference type="Proteomes" id="UP001346877"/>
    </source>
</evidence>
<name>A0ABZ1PAF2_9ACTN</name>
<reference evidence="1 2" key="1">
    <citation type="submission" date="2022-10" db="EMBL/GenBank/DDBJ databases">
        <title>The complete genomes of actinobacterial strains from the NBC collection.</title>
        <authorList>
            <person name="Joergensen T.S."/>
            <person name="Alvarez Arevalo M."/>
            <person name="Sterndorff E.B."/>
            <person name="Faurdal D."/>
            <person name="Vuksanovic O."/>
            <person name="Mourched A.-S."/>
            <person name="Charusanti P."/>
            <person name="Shaw S."/>
            <person name="Blin K."/>
            <person name="Weber T."/>
        </authorList>
    </citation>
    <scope>NUCLEOTIDE SEQUENCE [LARGE SCALE GENOMIC DNA]</scope>
    <source>
        <strain evidence="1 2">NBC_00396</strain>
    </source>
</reference>
<organism evidence="1 2">
    <name type="scientific">Micromonospora zamorensis</name>
    <dbReference type="NCBI Taxonomy" id="709883"/>
    <lineage>
        <taxon>Bacteria</taxon>
        <taxon>Bacillati</taxon>
        <taxon>Actinomycetota</taxon>
        <taxon>Actinomycetes</taxon>
        <taxon>Micromonosporales</taxon>
        <taxon>Micromonosporaceae</taxon>
        <taxon>Micromonospora</taxon>
    </lineage>
</organism>
<proteinExistence type="predicted"/>